<dbReference type="EMBL" id="JAXAVU010000010">
    <property type="protein sequence ID" value="MDX8145184.1"/>
    <property type="molecule type" value="Genomic_DNA"/>
</dbReference>
<evidence type="ECO:0000313" key="2">
    <source>
        <dbReference type="EMBL" id="MDX8145184.1"/>
    </source>
</evidence>
<evidence type="ECO:0000313" key="3">
    <source>
        <dbReference type="Proteomes" id="UP001285352"/>
    </source>
</evidence>
<feature type="chain" id="PRO_5045292740" evidence="1">
    <location>
        <begin position="22"/>
        <end position="153"/>
    </location>
</feature>
<sequence>MIRAVLTTTALLLATAAPASAATGSLVWDSDAGAWPTEGRSGTWTPPGLFSVREAPEEDNLIRIKGESPDEQEFLEIRLYRHDGQRITEGHFEDQKVLVVNHGFGWYDNAGDFDVEHIAYNDEGLISEFDGAIEHHYRDKPDSTFRAKVSYRR</sequence>
<keyword evidence="1" id="KW-0732">Signal</keyword>
<keyword evidence="3" id="KW-1185">Reference proteome</keyword>
<proteinExistence type="predicted"/>
<evidence type="ECO:0000256" key="1">
    <source>
        <dbReference type="SAM" id="SignalP"/>
    </source>
</evidence>
<reference evidence="2 3" key="1">
    <citation type="submission" date="2023-11" db="EMBL/GenBank/DDBJ databases">
        <title>Lentzea sokolovensis, sp. nov., Lentzea kristufkii, sp. nov., and Lentzea miocenensis, sp. nov., rare actinobacteria from Sokolov Coal Basin, Miocene lacustrine sediment, Czech Republic.</title>
        <authorList>
            <person name="Lara A."/>
            <person name="Kotroba L."/>
            <person name="Nouioui I."/>
            <person name="Neumann-Schaal M."/>
            <person name="Mast Y."/>
            <person name="Chronakova A."/>
        </authorList>
    </citation>
    <scope>NUCLEOTIDE SEQUENCE [LARGE SCALE GENOMIC DNA]</scope>
    <source>
        <strain evidence="2 3">BCCO 10_0061</strain>
    </source>
</reference>
<comment type="caution">
    <text evidence="2">The sequence shown here is derived from an EMBL/GenBank/DDBJ whole genome shotgun (WGS) entry which is preliminary data.</text>
</comment>
<protein>
    <submittedName>
        <fullName evidence="2">Uncharacterized protein</fullName>
    </submittedName>
</protein>
<dbReference type="RefSeq" id="WP_319977323.1">
    <property type="nucleotide sequence ID" value="NZ_JAXAVU010000010.1"/>
</dbReference>
<feature type="signal peptide" evidence="1">
    <location>
        <begin position="1"/>
        <end position="21"/>
    </location>
</feature>
<accession>A0ABU4V0D3</accession>
<reference evidence="2 3" key="2">
    <citation type="submission" date="2023-11" db="EMBL/GenBank/DDBJ databases">
        <authorList>
            <person name="Lara A.C."/>
            <person name="Chronakova A."/>
        </authorList>
    </citation>
    <scope>NUCLEOTIDE SEQUENCE [LARGE SCALE GENOMIC DNA]</scope>
    <source>
        <strain evidence="2 3">BCCO 10_0061</strain>
    </source>
</reference>
<dbReference type="Proteomes" id="UP001285352">
    <property type="component" value="Unassembled WGS sequence"/>
</dbReference>
<organism evidence="2 3">
    <name type="scientific">Lentzea sokolovensis</name>
    <dbReference type="NCBI Taxonomy" id="3095429"/>
    <lineage>
        <taxon>Bacteria</taxon>
        <taxon>Bacillati</taxon>
        <taxon>Actinomycetota</taxon>
        <taxon>Actinomycetes</taxon>
        <taxon>Pseudonocardiales</taxon>
        <taxon>Pseudonocardiaceae</taxon>
        <taxon>Lentzea</taxon>
    </lineage>
</organism>
<name>A0ABU4V0D3_9PSEU</name>
<gene>
    <name evidence="2" type="ORF">SK854_23945</name>
</gene>